<evidence type="ECO:0000259" key="2">
    <source>
        <dbReference type="Pfam" id="PF24564"/>
    </source>
</evidence>
<dbReference type="RefSeq" id="XP_056546602.1">
    <property type="nucleotide sequence ID" value="XM_056682996.1"/>
</dbReference>
<dbReference type="SUPFAM" id="SSF52540">
    <property type="entry name" value="P-loop containing nucleoside triphosphate hydrolases"/>
    <property type="match status" value="1"/>
</dbReference>
<evidence type="ECO:0000259" key="1">
    <source>
        <dbReference type="Pfam" id="PF00350"/>
    </source>
</evidence>
<sequence>MGNLSLDTTDPVQLSKFFSDCGRTYPFYGIPPEEIPESPFFSHVFQNALLNGIQLARNSATILEQLLARQNRHEHAGSSVKQAGELNFGTKTIAFLGNSGVGKSSVINSLLDFPDIASIGDMSSACTTVVTEYRQMGLGQAQRIKIEVEYLSEMASKEHIKELLWSFRRSIFLPDVSEDSLSASDYTKDEESKQAWLALSAAFGSEEGFNHNFLCDQSDRAFERITDQLVWWSKNIPWPSGSTDGKWTTYAETADECFEYIRPFVRDRLWPFTRIIRMLFRIFLDAPILRVGLVIADLPGLQDTNLARVKAAQEYLTKCDHIFLVADISRALTDQSLKTSLESAISHSAPSSGEDSRGKGLRIAVICTKSDVSILSTRGHNITNNKKVINVKAAQRELRGSESDFPISRIEGLDSAIEQATSQAHKQQLMREKEILFIEGRNRHVERGLKTVYENSLDGDLNVFCVSNFRYEECSRQQDSEMDRRLRAISGIPELRKFCYFLSADSRLRDAKNFLRATLPSLITSISMHCRDKESLMQKPRDPMKFDISAMRGIRDVILSDLEKAERNLEMCFKDWILEYSDNRQAHWQEVATKKGLEWIDWPWVKYRTCCLNRGRHIPSTGKYVDWNSELIWKMRAESDFQWDGLEDELRGIIQDLCASIRYRFGALKKFQFGAHGFPSKMIESLDHQLQEVNFQYENSQRDLTSEIRSIRAKTLESNEASFIVQEMIPAYRAAVTSPDKAKAQRDIVQGRIESGTLFPNIIRAVSNSMTNVSRRFFDDMANITGEVFKHIERDVYSAMAQKEKENQARDGQQHRGSDFEVQLPHKLGRLKDKHARILMQIADF</sequence>
<proteinExistence type="predicted"/>
<organism evidence="3 4">
    <name type="scientific">Penicillium canariense</name>
    <dbReference type="NCBI Taxonomy" id="189055"/>
    <lineage>
        <taxon>Eukaryota</taxon>
        <taxon>Fungi</taxon>
        <taxon>Dikarya</taxon>
        <taxon>Ascomycota</taxon>
        <taxon>Pezizomycotina</taxon>
        <taxon>Eurotiomycetes</taxon>
        <taxon>Eurotiomycetidae</taxon>
        <taxon>Eurotiales</taxon>
        <taxon>Aspergillaceae</taxon>
        <taxon>Penicillium</taxon>
    </lineage>
</organism>
<dbReference type="Pfam" id="PF00350">
    <property type="entry name" value="Dynamin_N"/>
    <property type="match status" value="1"/>
</dbReference>
<dbReference type="PANTHER" id="PTHR36681:SF3">
    <property type="entry name" value="NUCLEAR GTPASE, GERMINAL CENTER-ASSOCIATED, TANDEM DUPLICATE 3"/>
    <property type="match status" value="1"/>
</dbReference>
<keyword evidence="4" id="KW-1185">Reference proteome</keyword>
<evidence type="ECO:0000313" key="4">
    <source>
        <dbReference type="Proteomes" id="UP001149163"/>
    </source>
</evidence>
<dbReference type="InterPro" id="IPR027417">
    <property type="entry name" value="P-loop_NTPase"/>
</dbReference>
<evidence type="ECO:0000313" key="3">
    <source>
        <dbReference type="EMBL" id="KAJ5174994.1"/>
    </source>
</evidence>
<comment type="caution">
    <text evidence="3">The sequence shown here is derived from an EMBL/GenBank/DDBJ whole genome shotgun (WGS) entry which is preliminary data.</text>
</comment>
<dbReference type="GeneID" id="81422172"/>
<dbReference type="Gene3D" id="3.40.50.300">
    <property type="entry name" value="P-loop containing nucleotide triphosphate hydrolases"/>
    <property type="match status" value="2"/>
</dbReference>
<reference evidence="3" key="2">
    <citation type="journal article" date="2023" name="IMA Fungus">
        <title>Comparative genomic study of the Penicillium genus elucidates a diverse pangenome and 15 lateral gene transfer events.</title>
        <authorList>
            <person name="Petersen C."/>
            <person name="Sorensen T."/>
            <person name="Nielsen M.R."/>
            <person name="Sondergaard T.E."/>
            <person name="Sorensen J.L."/>
            <person name="Fitzpatrick D.A."/>
            <person name="Frisvad J.C."/>
            <person name="Nielsen K.L."/>
        </authorList>
    </citation>
    <scope>NUCLEOTIDE SEQUENCE</scope>
    <source>
        <strain evidence="3">IBT 26290</strain>
    </source>
</reference>
<evidence type="ECO:0008006" key="5">
    <source>
        <dbReference type="Google" id="ProtNLM"/>
    </source>
</evidence>
<accession>A0A9W9LTC4</accession>
<reference evidence="3" key="1">
    <citation type="submission" date="2022-11" db="EMBL/GenBank/DDBJ databases">
        <authorList>
            <person name="Petersen C."/>
        </authorList>
    </citation>
    <scope>NUCLEOTIDE SEQUENCE</scope>
    <source>
        <strain evidence="3">IBT 26290</strain>
    </source>
</reference>
<dbReference type="Proteomes" id="UP001149163">
    <property type="component" value="Unassembled WGS sequence"/>
</dbReference>
<feature type="domain" description="Dynamin N-terminal" evidence="1">
    <location>
        <begin position="93"/>
        <end position="337"/>
    </location>
</feature>
<dbReference type="OrthoDB" id="3598281at2759"/>
<feature type="domain" description="DUF7605" evidence="2">
    <location>
        <begin position="584"/>
        <end position="759"/>
    </location>
</feature>
<dbReference type="PANTHER" id="PTHR36681">
    <property type="entry name" value="NUCLEAR GTPASE, GERMINAL CENTER-ASSOCIATED, TANDEM DUPLICATE 3"/>
    <property type="match status" value="1"/>
</dbReference>
<dbReference type="InterPro" id="IPR056024">
    <property type="entry name" value="DUF7605"/>
</dbReference>
<protein>
    <recommendedName>
        <fullName evidence="5">G domain-containing protein</fullName>
    </recommendedName>
</protein>
<gene>
    <name evidence="3" type="ORF">N7482_000871</name>
</gene>
<dbReference type="AlphaFoldDB" id="A0A9W9LTC4"/>
<dbReference type="EMBL" id="JAPQKN010000001">
    <property type="protein sequence ID" value="KAJ5174994.1"/>
    <property type="molecule type" value="Genomic_DNA"/>
</dbReference>
<name>A0A9W9LTC4_9EURO</name>
<dbReference type="InterPro" id="IPR045063">
    <property type="entry name" value="Dynamin_N"/>
</dbReference>
<dbReference type="Pfam" id="PF24564">
    <property type="entry name" value="DUF7605"/>
    <property type="match status" value="1"/>
</dbReference>